<name>A0A5A7SGK9_9NOCA</name>
<gene>
    <name evidence="2" type="ORF">FOY51_04375</name>
</gene>
<dbReference type="InterPro" id="IPR025975">
    <property type="entry name" value="Polysacc_lyase"/>
</dbReference>
<dbReference type="Gene3D" id="2.60.120.200">
    <property type="match status" value="1"/>
</dbReference>
<keyword evidence="3" id="KW-1185">Reference proteome</keyword>
<evidence type="ECO:0000313" key="2">
    <source>
        <dbReference type="EMBL" id="KAA0023837.1"/>
    </source>
</evidence>
<dbReference type="AlphaFoldDB" id="A0A5A7SGK9"/>
<comment type="caution">
    <text evidence="2">The sequence shown here is derived from an EMBL/GenBank/DDBJ whole genome shotgun (WGS) entry which is preliminary data.</text>
</comment>
<dbReference type="EMBL" id="VLNY01000002">
    <property type="protein sequence ID" value="KAA0023837.1"/>
    <property type="molecule type" value="Genomic_DNA"/>
</dbReference>
<dbReference type="Pfam" id="PF14099">
    <property type="entry name" value="Polysacc_lyase"/>
    <property type="match status" value="1"/>
</dbReference>
<dbReference type="Proteomes" id="UP000322244">
    <property type="component" value="Unassembled WGS sequence"/>
</dbReference>
<protein>
    <recommendedName>
        <fullName evidence="4">Polysaccharide lyase-like protein</fullName>
    </recommendedName>
</protein>
<evidence type="ECO:0000256" key="1">
    <source>
        <dbReference type="SAM" id="SignalP"/>
    </source>
</evidence>
<dbReference type="OrthoDB" id="5699564at2"/>
<organism evidence="2 3">
    <name type="scientific">Antrihabitans cavernicola</name>
    <dbReference type="NCBI Taxonomy" id="2495913"/>
    <lineage>
        <taxon>Bacteria</taxon>
        <taxon>Bacillati</taxon>
        <taxon>Actinomycetota</taxon>
        <taxon>Actinomycetes</taxon>
        <taxon>Mycobacteriales</taxon>
        <taxon>Nocardiaceae</taxon>
        <taxon>Antrihabitans</taxon>
    </lineage>
</organism>
<evidence type="ECO:0000313" key="3">
    <source>
        <dbReference type="Proteomes" id="UP000322244"/>
    </source>
</evidence>
<feature type="signal peptide" evidence="1">
    <location>
        <begin position="1"/>
        <end position="21"/>
    </location>
</feature>
<accession>A0A5A7SGK9</accession>
<reference evidence="2 3" key="1">
    <citation type="submission" date="2019-07" db="EMBL/GenBank/DDBJ databases">
        <title>Rhodococcus cavernicolus sp. nov., isolated from a cave.</title>
        <authorList>
            <person name="Lee S.D."/>
        </authorList>
    </citation>
    <scope>NUCLEOTIDE SEQUENCE [LARGE SCALE GENOMIC DNA]</scope>
    <source>
        <strain evidence="2 3">C1-24</strain>
    </source>
</reference>
<feature type="chain" id="PRO_5022873567" description="Polysaccharide lyase-like protein" evidence="1">
    <location>
        <begin position="22"/>
        <end position="279"/>
    </location>
</feature>
<evidence type="ECO:0008006" key="4">
    <source>
        <dbReference type="Google" id="ProtNLM"/>
    </source>
</evidence>
<keyword evidence="1" id="KW-0732">Signal</keyword>
<sequence>MRLGSVSAALLLLLVAVCSQAGAPLASAGNGFIGDFETGNLNQWQNCQDVQVVSLPCNLVGPSQSISVESDVVRQGRFAARFQVRGGDQPAGLCCGDRAEVSGEGATAANEGDDRWYQWSTRFDTGFPATQGWSVVSQWHAIQDGSPPVAIDSGPVNISPNHWGITVSTWNAPGIAGPTFTPWSAPIDRGAWNDIKMHIHWSANDSFGFIEFWLDGARQTFTAAPCAGQTRCMVRTLMPGGGGVYFKQGYYRDPAITAPGVVYHDGLSIADTEAGLAPL</sequence>
<proteinExistence type="predicted"/>
<dbReference type="RefSeq" id="WP_149428997.1">
    <property type="nucleotide sequence ID" value="NZ_VLNY01000002.1"/>
</dbReference>